<sequence>MADHTQYHIAATDGTQLGYRIYAPAAEAAASPNTLPVICLPGLTRNARDFHPLAKRIITDPKRPRSVVCIDYRGRGSSGRAIDKASYTVATEAQDVMAVLDHLAIDRALFIGTSRGGLILHVLAALAPERLAAIVFNDIGPELGIEGLRQIQDYLRAPRRLATWMDAREDLKRVHGAAFPCLSETDWAEMAEAIYTQDENGIVADCDPAIATAFAAADLTPPLPALWAQFDQFPDIPMLVIRGEHSRLLTADTVAAMAARRPSLQAVVAPGQGHAPLLHRPEIAAPLGAFLASATHA</sequence>
<keyword evidence="2" id="KW-0378">Hydrolase</keyword>
<dbReference type="InterPro" id="IPR000073">
    <property type="entry name" value="AB_hydrolase_1"/>
</dbReference>
<dbReference type="Proteomes" id="UP000316801">
    <property type="component" value="Unassembled WGS sequence"/>
</dbReference>
<proteinExistence type="predicted"/>
<organism evidence="2 3">
    <name type="scientific">Rhizobium straminoryzae</name>
    <dbReference type="NCBI Taxonomy" id="1387186"/>
    <lineage>
        <taxon>Bacteria</taxon>
        <taxon>Pseudomonadati</taxon>
        <taxon>Pseudomonadota</taxon>
        <taxon>Alphaproteobacteria</taxon>
        <taxon>Hyphomicrobiales</taxon>
        <taxon>Rhizobiaceae</taxon>
        <taxon>Rhizobium/Agrobacterium group</taxon>
        <taxon>Rhizobium</taxon>
    </lineage>
</organism>
<dbReference type="Pfam" id="PF00561">
    <property type="entry name" value="Abhydrolase_1"/>
    <property type="match status" value="1"/>
</dbReference>
<feature type="domain" description="AB hydrolase-1" evidence="1">
    <location>
        <begin position="36"/>
        <end position="278"/>
    </location>
</feature>
<protein>
    <submittedName>
        <fullName evidence="2">Alpha/beta hydrolase</fullName>
    </submittedName>
</protein>
<keyword evidence="3" id="KW-1185">Reference proteome</keyword>
<dbReference type="Gene3D" id="3.40.50.1820">
    <property type="entry name" value="alpha/beta hydrolase"/>
    <property type="match status" value="1"/>
</dbReference>
<dbReference type="GO" id="GO:0016787">
    <property type="term" value="F:hydrolase activity"/>
    <property type="evidence" value="ECO:0007669"/>
    <property type="project" value="UniProtKB-KW"/>
</dbReference>
<dbReference type="PANTHER" id="PTHR43798:SF33">
    <property type="entry name" value="HYDROLASE, PUTATIVE (AFU_ORTHOLOGUE AFUA_2G14860)-RELATED"/>
    <property type="match status" value="1"/>
</dbReference>
<reference evidence="2 3" key="1">
    <citation type="submission" date="2019-07" db="EMBL/GenBank/DDBJ databases">
        <title>Ln-dependent methylotrophs.</title>
        <authorList>
            <person name="Tani A."/>
        </authorList>
    </citation>
    <scope>NUCLEOTIDE SEQUENCE [LARGE SCALE GENOMIC DNA]</scope>
    <source>
        <strain evidence="2 3">SM12</strain>
    </source>
</reference>
<name>A0A549TAH9_9HYPH</name>
<dbReference type="InterPro" id="IPR029058">
    <property type="entry name" value="AB_hydrolase_fold"/>
</dbReference>
<dbReference type="AlphaFoldDB" id="A0A549TAH9"/>
<evidence type="ECO:0000259" key="1">
    <source>
        <dbReference type="Pfam" id="PF00561"/>
    </source>
</evidence>
<gene>
    <name evidence="2" type="ORF">FNA46_11150</name>
</gene>
<dbReference type="SUPFAM" id="SSF53474">
    <property type="entry name" value="alpha/beta-Hydrolases"/>
    <property type="match status" value="1"/>
</dbReference>
<dbReference type="PANTHER" id="PTHR43798">
    <property type="entry name" value="MONOACYLGLYCEROL LIPASE"/>
    <property type="match status" value="1"/>
</dbReference>
<accession>A0A549TAH9</accession>
<evidence type="ECO:0000313" key="3">
    <source>
        <dbReference type="Proteomes" id="UP000316801"/>
    </source>
</evidence>
<dbReference type="GO" id="GO:0016020">
    <property type="term" value="C:membrane"/>
    <property type="evidence" value="ECO:0007669"/>
    <property type="project" value="TreeGrafter"/>
</dbReference>
<dbReference type="InterPro" id="IPR050266">
    <property type="entry name" value="AB_hydrolase_sf"/>
</dbReference>
<dbReference type="EMBL" id="VJMG01000027">
    <property type="protein sequence ID" value="TRL38888.1"/>
    <property type="molecule type" value="Genomic_DNA"/>
</dbReference>
<evidence type="ECO:0000313" key="2">
    <source>
        <dbReference type="EMBL" id="TRL38888.1"/>
    </source>
</evidence>
<comment type="caution">
    <text evidence="2">The sequence shown here is derived from an EMBL/GenBank/DDBJ whole genome shotgun (WGS) entry which is preliminary data.</text>
</comment>
<dbReference type="RefSeq" id="WP_143125274.1">
    <property type="nucleotide sequence ID" value="NZ_VJMG01000027.1"/>
</dbReference>